<protein>
    <submittedName>
        <fullName evidence="2">Uncharacterized protein</fullName>
    </submittedName>
</protein>
<feature type="region of interest" description="Disordered" evidence="1">
    <location>
        <begin position="144"/>
        <end position="183"/>
    </location>
</feature>
<organism evidence="2 3">
    <name type="scientific">Prunus armeniaca</name>
    <name type="common">Apricot</name>
    <name type="synonym">Armeniaca vulgaris</name>
    <dbReference type="NCBI Taxonomy" id="36596"/>
    <lineage>
        <taxon>Eukaryota</taxon>
        <taxon>Viridiplantae</taxon>
        <taxon>Streptophyta</taxon>
        <taxon>Embryophyta</taxon>
        <taxon>Tracheophyta</taxon>
        <taxon>Spermatophyta</taxon>
        <taxon>Magnoliopsida</taxon>
        <taxon>eudicotyledons</taxon>
        <taxon>Gunneridae</taxon>
        <taxon>Pentapetalae</taxon>
        <taxon>rosids</taxon>
        <taxon>fabids</taxon>
        <taxon>Rosales</taxon>
        <taxon>Rosaceae</taxon>
        <taxon>Amygdaloideae</taxon>
        <taxon>Amygdaleae</taxon>
        <taxon>Prunus</taxon>
    </lineage>
</organism>
<dbReference type="AlphaFoldDB" id="A0A6J5X5F3"/>
<evidence type="ECO:0000313" key="3">
    <source>
        <dbReference type="Proteomes" id="UP000507245"/>
    </source>
</evidence>
<feature type="compositionally biased region" description="Acidic residues" evidence="1">
    <location>
        <begin position="151"/>
        <end position="178"/>
    </location>
</feature>
<accession>A0A6J5X5F3</accession>
<reference evidence="3" key="1">
    <citation type="journal article" date="2020" name="Genome Biol.">
        <title>Gamete binning: chromosome-level and haplotype-resolved genome assembly enabled by high-throughput single-cell sequencing of gamete genomes.</title>
        <authorList>
            <person name="Campoy J.A."/>
            <person name="Sun H."/>
            <person name="Goel M."/>
            <person name="Jiao W.-B."/>
            <person name="Folz-Donahue K."/>
            <person name="Wang N."/>
            <person name="Rubio M."/>
            <person name="Liu C."/>
            <person name="Kukat C."/>
            <person name="Ruiz D."/>
            <person name="Huettel B."/>
            <person name="Schneeberger K."/>
        </authorList>
    </citation>
    <scope>NUCLEOTIDE SEQUENCE [LARGE SCALE GENOMIC DNA]</scope>
    <source>
        <strain evidence="3">cv. Rojo Pasion</strain>
    </source>
</reference>
<evidence type="ECO:0000256" key="1">
    <source>
        <dbReference type="SAM" id="MobiDB-lite"/>
    </source>
</evidence>
<gene>
    <name evidence="2" type="ORF">ORAREDHAP_LOCUS25689</name>
</gene>
<sequence>MMTHNPAPRSQTVQVYSITGVQSALAQAQETEQLHISFVILDSVRINRYVKIYRRIMKEEGIHDRVFVQVRYNLVSELRWDFNRLSSDVPFVCYKKVSTIEELQRVIEYNGPYPRPYVQIDYEETRPARRSVLRKMARANELEGVGSCLESSDEEYEEKHDEEDNDENDNNVDDDDNGGGEFNNGGSGLEGGAFFSGFCPHLPIMNGGFDFCCLGISVVVLEYLASSLSGLTLEYLAYLFDKPINHSVIF</sequence>
<evidence type="ECO:0000313" key="2">
    <source>
        <dbReference type="EMBL" id="CAB4307162.1"/>
    </source>
</evidence>
<dbReference type="OrthoDB" id="10482234at2759"/>
<dbReference type="EMBL" id="CAEKKB010000004">
    <property type="protein sequence ID" value="CAB4307162.1"/>
    <property type="molecule type" value="Genomic_DNA"/>
</dbReference>
<keyword evidence="3" id="KW-1185">Reference proteome</keyword>
<name>A0A6J5X5F3_PRUAR</name>
<proteinExistence type="predicted"/>
<dbReference type="Proteomes" id="UP000507245">
    <property type="component" value="Unassembled WGS sequence"/>
</dbReference>